<dbReference type="EMBL" id="VWRR01000019">
    <property type="protein sequence ID" value="KAF6000596.1"/>
    <property type="molecule type" value="Genomic_DNA"/>
</dbReference>
<organism evidence="2 3">
    <name type="scientific">Cyanidiococcus yangmingshanensis</name>
    <dbReference type="NCBI Taxonomy" id="2690220"/>
    <lineage>
        <taxon>Eukaryota</taxon>
        <taxon>Rhodophyta</taxon>
        <taxon>Bangiophyceae</taxon>
        <taxon>Cyanidiales</taxon>
        <taxon>Cyanidiaceae</taxon>
        <taxon>Cyanidiococcus</taxon>
    </lineage>
</organism>
<dbReference type="AlphaFoldDB" id="A0A7J7IBX6"/>
<evidence type="ECO:0000256" key="1">
    <source>
        <dbReference type="SAM" id="MobiDB-lite"/>
    </source>
</evidence>
<dbReference type="Proteomes" id="UP000530660">
    <property type="component" value="Unassembled WGS sequence"/>
</dbReference>
<evidence type="ECO:0000313" key="2">
    <source>
        <dbReference type="EMBL" id="KAF6000596.1"/>
    </source>
</evidence>
<reference evidence="2 3" key="1">
    <citation type="journal article" date="2020" name="J. Phycol.">
        <title>Comparative genome analysis reveals Cyanidiococcus gen. nov., a new extremophilic red algal genus sister to Cyanidioschyzon (Cyanidioschyzonaceae, Rhodophyta).</title>
        <authorList>
            <person name="Liu S.-L."/>
            <person name="Chiang Y.-R."/>
            <person name="Yoon H.S."/>
            <person name="Fu H.-Y."/>
        </authorList>
    </citation>
    <scope>NUCLEOTIDE SEQUENCE [LARGE SCALE GENOMIC DNA]</scope>
    <source>
        <strain evidence="2 3">THAL066</strain>
    </source>
</reference>
<sequence>MTTQRSFPTSMGFVNTTLPQRAQWYRTSGSSTVCSRPTWQRLARLGATRQRIPVHRNLPHASKRLRVYNRAPPSDGAQRPEWIGQHALDAEPTLAAHLLGQDREPSGAEKRPLGDGAAEALSELRNTSEASLEKTIRETDSEARTFEASFNEQLAH</sequence>
<name>A0A7J7IBX6_9RHOD</name>
<gene>
    <name evidence="2" type="ORF">F1559_002515</name>
</gene>
<proteinExistence type="predicted"/>
<comment type="caution">
    <text evidence="2">The sequence shown here is derived from an EMBL/GenBank/DDBJ whole genome shotgun (WGS) entry which is preliminary data.</text>
</comment>
<protein>
    <submittedName>
        <fullName evidence="2">Uncharacterized protein</fullName>
    </submittedName>
</protein>
<evidence type="ECO:0000313" key="3">
    <source>
        <dbReference type="Proteomes" id="UP000530660"/>
    </source>
</evidence>
<accession>A0A7J7IBX6</accession>
<feature type="compositionally biased region" description="Basic and acidic residues" evidence="1">
    <location>
        <begin position="131"/>
        <end position="145"/>
    </location>
</feature>
<keyword evidence="3" id="KW-1185">Reference proteome</keyword>
<feature type="region of interest" description="Disordered" evidence="1">
    <location>
        <begin position="123"/>
        <end position="156"/>
    </location>
</feature>